<protein>
    <submittedName>
        <fullName evidence="3">BatA domain-containing protein</fullName>
    </submittedName>
</protein>
<dbReference type="SUPFAM" id="SSF52317">
    <property type="entry name" value="Class I glutamine amidotransferase-like"/>
    <property type="match status" value="1"/>
</dbReference>
<dbReference type="InterPro" id="IPR024163">
    <property type="entry name" value="Aerotolerance_reg_N"/>
</dbReference>
<keyword evidence="1" id="KW-1133">Transmembrane helix</keyword>
<dbReference type="Proteomes" id="UP001595812">
    <property type="component" value="Unassembled WGS sequence"/>
</dbReference>
<reference evidence="4" key="1">
    <citation type="journal article" date="2019" name="Int. J. Syst. Evol. Microbiol.">
        <title>The Global Catalogue of Microorganisms (GCM) 10K type strain sequencing project: providing services to taxonomists for standard genome sequencing and annotation.</title>
        <authorList>
            <consortium name="The Broad Institute Genomics Platform"/>
            <consortium name="The Broad Institute Genome Sequencing Center for Infectious Disease"/>
            <person name="Wu L."/>
            <person name="Ma J."/>
        </authorList>
    </citation>
    <scope>NUCLEOTIDE SEQUENCE [LARGE SCALE GENOMIC DNA]</scope>
    <source>
        <strain evidence="4">CECT 8979</strain>
    </source>
</reference>
<name>A0ABV8AIT8_9FLAO</name>
<accession>A0ABV8AIT8</accession>
<feature type="transmembrane region" description="Helical" evidence="1">
    <location>
        <begin position="617"/>
        <end position="639"/>
    </location>
</feature>
<dbReference type="InterPro" id="IPR011933">
    <property type="entry name" value="Double_TM_dom"/>
</dbReference>
<evidence type="ECO:0000259" key="2">
    <source>
        <dbReference type="Pfam" id="PF07584"/>
    </source>
</evidence>
<dbReference type="InterPro" id="IPR029062">
    <property type="entry name" value="Class_I_gatase-like"/>
</dbReference>
<dbReference type="RefSeq" id="WP_386101390.1">
    <property type="nucleotide sequence ID" value="NZ_JBHSAT010000022.1"/>
</dbReference>
<organism evidence="3 4">
    <name type="scientific">Winogradskyella maritima</name>
    <dbReference type="NCBI Taxonomy" id="1517766"/>
    <lineage>
        <taxon>Bacteria</taxon>
        <taxon>Pseudomonadati</taxon>
        <taxon>Bacteroidota</taxon>
        <taxon>Flavobacteriia</taxon>
        <taxon>Flavobacteriales</taxon>
        <taxon>Flavobacteriaceae</taxon>
        <taxon>Winogradskyella</taxon>
    </lineage>
</organism>
<dbReference type="EMBL" id="JBHSAT010000022">
    <property type="protein sequence ID" value="MFC3877963.1"/>
    <property type="molecule type" value="Genomic_DNA"/>
</dbReference>
<keyword evidence="4" id="KW-1185">Reference proteome</keyword>
<proteinExistence type="predicted"/>
<keyword evidence="1" id="KW-0812">Transmembrane</keyword>
<dbReference type="PANTHER" id="PTHR37464:SF1">
    <property type="entry name" value="BLL2463 PROTEIN"/>
    <property type="match status" value="1"/>
</dbReference>
<dbReference type="Gene3D" id="3.40.50.410">
    <property type="entry name" value="von Willebrand factor, type A domain"/>
    <property type="match status" value="1"/>
</dbReference>
<feature type="transmembrane region" description="Helical" evidence="1">
    <location>
        <begin position="56"/>
        <end position="77"/>
    </location>
</feature>
<dbReference type="PANTHER" id="PTHR37464">
    <property type="entry name" value="BLL2463 PROTEIN"/>
    <property type="match status" value="1"/>
</dbReference>
<evidence type="ECO:0000256" key="1">
    <source>
        <dbReference type="SAM" id="Phobius"/>
    </source>
</evidence>
<dbReference type="NCBIfam" id="TIGR02226">
    <property type="entry name" value="two_anch"/>
    <property type="match status" value="1"/>
</dbReference>
<evidence type="ECO:0000313" key="3">
    <source>
        <dbReference type="EMBL" id="MFC3877963.1"/>
    </source>
</evidence>
<feature type="transmembrane region" description="Helical" evidence="1">
    <location>
        <begin position="6"/>
        <end position="24"/>
    </location>
</feature>
<keyword evidence="1" id="KW-0472">Membrane</keyword>
<sequence length="640" mass="72526">MQFKHPELLWALLLLLIPIIIHLFQLRRFQKVAFTNVKFLQNVVQQTRKSSQIKKWLILFTRLFLLACLVLAFAQTYTSNSESFKTKNETVIYLDNSYSMQAKGPNGSLMNDAVQSLISSLPSDEKFTLFTNDSEFKNTTTKTANNALVTLKYSTKQLPYDAVMLKGKQYFSNDVSTLKNFVVVSDFQQQDRPLEFEKDSTIQLRLVQLKPNDIPNISIDSVYVNKVEQGNLELKVMLQNTGNSSDNSSISLYDGEELLAKTAVNLNESDEATFTIPENKTINGRLTVDDNALQYDNTFYFNINQKDKIKVLAINEANGDFLSNLYTDDEFEFEGLPPNNVNYNRFSEQNLIILNGLKRINNALNTSLLSFMNDGGNVLIIPSSESDLTSYNQLLNRLKLSTFESTESPEKRITTINYDHPLISNTFSSRVDNFQYPKVTKSFKFSSSSNSVYNYDDGTSFLKGNNGVYAFSAGIDDANSNFKNSPLIVPILYNLGKQSLELSELYYTVGASNSVDVNVQLGQDDILSLEKDGESGIPLQQTFSKKVNLKLEDFPETAGIWQVKNKSNTLQNISFNYNRDESNLAYYTLNSTGDYDISTALDSAIADIKSQTNVNELWKWFVIFALIFLLTEMLILKYLK</sequence>
<evidence type="ECO:0000313" key="4">
    <source>
        <dbReference type="Proteomes" id="UP001595812"/>
    </source>
</evidence>
<comment type="caution">
    <text evidence="3">The sequence shown here is derived from an EMBL/GenBank/DDBJ whole genome shotgun (WGS) entry which is preliminary data.</text>
</comment>
<dbReference type="Pfam" id="PF07584">
    <property type="entry name" value="BatA"/>
    <property type="match status" value="1"/>
</dbReference>
<feature type="domain" description="Aerotolerance regulator N-terminal" evidence="2">
    <location>
        <begin position="1"/>
        <end position="75"/>
    </location>
</feature>
<dbReference type="InterPro" id="IPR036465">
    <property type="entry name" value="vWFA_dom_sf"/>
</dbReference>
<gene>
    <name evidence="3" type="ORF">ACFOSX_12065</name>
</gene>